<accession>A0A7S4T5N9</accession>
<dbReference type="InterPro" id="IPR029058">
    <property type="entry name" value="AB_hydrolase_fold"/>
</dbReference>
<evidence type="ECO:0000256" key="2">
    <source>
        <dbReference type="SAM" id="Phobius"/>
    </source>
</evidence>
<sequence>MRSSSFRSPSSPVVIVVASASAITLFAFASSRRRLYQRQQRHISNSKDSKNTVSLSLVEKEEIIKEKNIELFHQETERNLKILSDPEFQILLHRPWGFPNCHFASLLAQIRPSPFWGNWGKLAKRRTEHIATPGGGAIEVEYVEPINLPYPPPSNIPIIIILHGITGNSREPYTEQAALHIAVEKRWRAVILNYGKVRVSNDENRPCIHGGHNLMDGGDLNFLISHIRKYHNGFLAAIGYSMGGAKLVQYLSRTREHSNLDAACIVSSPLDFTEKNVTVHRPHGLIHRFYHFLLAQALKVWIIQNYDELKKHPKVSSTKPFRKTTSGLLWWIQASRVTDVDEALTIHAKGYKDLNHYYNDATSADRLKEHITIPFLCITAKNDPFVPAEIIPSKEVAMANDNVFIVNTKLLGGHIGFWLPGRGCWATKGCLSFFDSVKKHVAIKPKSKYFFRQSSLHAAHNLQRTSSTGLNNYYKFLPDYSSSCLKDLIMTDIVVPEGMMSTVNTSPTKTYNMFPGNAAATRRRSYVHHSSSGSFGSIGMAVE</sequence>
<evidence type="ECO:0000256" key="1">
    <source>
        <dbReference type="ARBA" id="ARBA00010884"/>
    </source>
</evidence>
<proteinExistence type="inferred from homology"/>
<keyword evidence="2" id="KW-0472">Membrane</keyword>
<dbReference type="GO" id="GO:0034338">
    <property type="term" value="F:short-chain carboxylesterase activity"/>
    <property type="evidence" value="ECO:0007669"/>
    <property type="project" value="TreeGrafter"/>
</dbReference>
<reference evidence="3" key="1">
    <citation type="submission" date="2021-01" db="EMBL/GenBank/DDBJ databases">
        <authorList>
            <person name="Corre E."/>
            <person name="Pelletier E."/>
            <person name="Niang G."/>
            <person name="Scheremetjew M."/>
            <person name="Finn R."/>
            <person name="Kale V."/>
            <person name="Holt S."/>
            <person name="Cochrane G."/>
            <person name="Meng A."/>
            <person name="Brown T."/>
            <person name="Cohen L."/>
        </authorList>
    </citation>
    <scope>NUCLEOTIDE SEQUENCE</scope>
    <source>
        <strain evidence="3">GSO104</strain>
    </source>
</reference>
<dbReference type="GO" id="GO:0047372">
    <property type="term" value="F:monoacylglycerol lipase activity"/>
    <property type="evidence" value="ECO:0007669"/>
    <property type="project" value="TreeGrafter"/>
</dbReference>
<evidence type="ECO:0008006" key="4">
    <source>
        <dbReference type="Google" id="ProtNLM"/>
    </source>
</evidence>
<evidence type="ECO:0000313" key="3">
    <source>
        <dbReference type="EMBL" id="CAE4663105.1"/>
    </source>
</evidence>
<dbReference type="PANTHER" id="PTHR10794:SF63">
    <property type="entry name" value="ALPHA_BETA HYDROLASE 1, ISOFORM A"/>
    <property type="match status" value="1"/>
</dbReference>
<organism evidence="3">
    <name type="scientific">Ditylum brightwellii</name>
    <dbReference type="NCBI Taxonomy" id="49249"/>
    <lineage>
        <taxon>Eukaryota</taxon>
        <taxon>Sar</taxon>
        <taxon>Stramenopiles</taxon>
        <taxon>Ochrophyta</taxon>
        <taxon>Bacillariophyta</taxon>
        <taxon>Mediophyceae</taxon>
        <taxon>Lithodesmiophycidae</taxon>
        <taxon>Lithodesmiales</taxon>
        <taxon>Lithodesmiaceae</taxon>
        <taxon>Ditylum</taxon>
    </lineage>
</organism>
<dbReference type="PANTHER" id="PTHR10794">
    <property type="entry name" value="ABHYDROLASE DOMAIN-CONTAINING PROTEIN"/>
    <property type="match status" value="1"/>
</dbReference>
<keyword evidence="2" id="KW-0812">Transmembrane</keyword>
<gene>
    <name evidence="3" type="ORF">DBRI00130_LOCUS41840</name>
</gene>
<dbReference type="InterPro" id="IPR050960">
    <property type="entry name" value="AB_hydrolase_4_sf"/>
</dbReference>
<comment type="similarity">
    <text evidence="1">Belongs to the AB hydrolase superfamily. AB hydrolase 4 family.</text>
</comment>
<keyword evidence="2" id="KW-1133">Transmembrane helix</keyword>
<protein>
    <recommendedName>
        <fullName evidence="4">AB hydrolase-1 domain-containing protein</fullName>
    </recommendedName>
</protein>
<name>A0A7S4T5N9_9STRA</name>
<feature type="transmembrane region" description="Helical" evidence="2">
    <location>
        <begin position="12"/>
        <end position="31"/>
    </location>
</feature>
<dbReference type="Gene3D" id="3.40.50.1820">
    <property type="entry name" value="alpha/beta hydrolase"/>
    <property type="match status" value="1"/>
</dbReference>
<dbReference type="AlphaFoldDB" id="A0A7S4T5N9"/>
<dbReference type="EMBL" id="HBNS01058172">
    <property type="protein sequence ID" value="CAE4663105.1"/>
    <property type="molecule type" value="Transcribed_RNA"/>
</dbReference>
<dbReference type="SUPFAM" id="SSF53474">
    <property type="entry name" value="alpha/beta-Hydrolases"/>
    <property type="match status" value="1"/>
</dbReference>